<dbReference type="HAMAP" id="MF_01871">
    <property type="entry name" value="DabA"/>
    <property type="match status" value="1"/>
</dbReference>
<feature type="binding site" evidence="6">
    <location>
        <position position="296"/>
    </location>
    <ligand>
        <name>Zn(2+)</name>
        <dbReference type="ChEBI" id="CHEBI:29105"/>
    </ligand>
</feature>
<dbReference type="AlphaFoldDB" id="A0A1M5U5X3"/>
<evidence type="ECO:0000313" key="8">
    <source>
        <dbReference type="Proteomes" id="UP000184109"/>
    </source>
</evidence>
<dbReference type="PANTHER" id="PTHR38344:SF1">
    <property type="entry name" value="INORGANIC CARBON TRANSPORTER SUBUNIT DABA-RELATED"/>
    <property type="match status" value="1"/>
</dbReference>
<dbReference type="Proteomes" id="UP000184109">
    <property type="component" value="Unassembled WGS sequence"/>
</dbReference>
<sequence length="798" mass="90757">MINQIIQKSIEEASQVIGKTWPLHAFVTSNPLSGYEQKSFKEATKQAEKLLNAKVFPEAAIFSEALQKKYIDRKELIALLKENQLLDTPEEYLEQMALYKKNAKINNHNVLDNITAKWLAAFMDEGLAEWEMPNRQEGFYKAWRKLAIYDNEIPKTTIADIPKTSNEALEIVLKDYEEEDYIKIFTFHLAALPGWTGYINYRISSESKWQEEYPISLNDYLAVRLWIAKKIKASIFPKNEGITTPSSISKIQYIWLKAWEKSWQNELKLLLEGQQTALQDSDDETTNSLEAQMVFCIDTRSELIRRHIENKGQYETFGYAGFFGIAMDYEDMNNGLTKKSCPPIVNSAYHVSEKPKANHSEKVIKYKQHKETLKFKDYFLKRMKNMLPSAFGYVEGSGLFYGISLTARTLLPSQLYKVNKEQTTTHETLCEPEIKKTCSTDHLDLDIPLAEKVSIVKSAFDLMGWQKFAPIVLFVGHGSHSANNPFGSSLDCGACAASPGRHNARMLAKLANLKEVREALKDHHHFNIPDNTIFIGSEHNTTTDEIVLFDSEVPASHKNELQNLKIDLKKAQETATQERLGIANNSVKFAHKKANNWGETRPEWGLAKNAGFIVGPRSLTQNHNLGGRCFLHSYNWESDKTGKALEGIMQGAMVVTQWINNHYYFSTVDNNVFGGGTKITHNITGKFGVVQGNGGDIKMGLPLQSLMQSDSEMHHQPLRLSVVIHAPLDRVINILERNEKIKSLLDNEWIYLMIMDPLTDNTIYTYSKNMNWKTANKKASKKEATKSIIVESEVEVTM</sequence>
<dbReference type="RefSeq" id="WP_073119010.1">
    <property type="nucleotide sequence ID" value="NZ_BMEN01000002.1"/>
</dbReference>
<comment type="subunit">
    <text evidence="6">Forms a complex with DabB.</text>
</comment>
<evidence type="ECO:0000256" key="6">
    <source>
        <dbReference type="HAMAP-Rule" id="MF_01871"/>
    </source>
</evidence>
<evidence type="ECO:0000256" key="4">
    <source>
        <dbReference type="ARBA" id="ARBA00022833"/>
    </source>
</evidence>
<dbReference type="OrthoDB" id="9805101at2"/>
<keyword evidence="3 6" id="KW-0479">Metal-binding</keyword>
<evidence type="ECO:0000313" key="7">
    <source>
        <dbReference type="EMBL" id="SHH58246.1"/>
    </source>
</evidence>
<comment type="cofactor">
    <cofactor evidence="6">
        <name>Zn(2+)</name>
        <dbReference type="ChEBI" id="CHEBI:29105"/>
    </cofactor>
</comment>
<dbReference type="PANTHER" id="PTHR38344">
    <property type="entry name" value="UPF0753 PROTEIN AQ_863"/>
    <property type="match status" value="1"/>
</dbReference>
<gene>
    <name evidence="6" type="primary">dabA</name>
    <name evidence="7" type="ORF">SAMN05444281_1046</name>
</gene>
<protein>
    <recommendedName>
        <fullName evidence="6">Probable inorganic carbon transporter subunit DabA</fullName>
    </recommendedName>
</protein>
<proteinExistence type="inferred from homology"/>
<organism evidence="7 8">
    <name type="scientific">Wenyingzhuangia marina</name>
    <dbReference type="NCBI Taxonomy" id="1195760"/>
    <lineage>
        <taxon>Bacteria</taxon>
        <taxon>Pseudomonadati</taxon>
        <taxon>Bacteroidota</taxon>
        <taxon>Flavobacteriia</taxon>
        <taxon>Flavobacteriales</taxon>
        <taxon>Flavobacteriaceae</taxon>
        <taxon>Wenyingzhuangia</taxon>
    </lineage>
</organism>
<keyword evidence="4 6" id="KW-0862">Zinc</keyword>
<dbReference type="Pfam" id="PF10070">
    <property type="entry name" value="DabA"/>
    <property type="match status" value="1"/>
</dbReference>
<feature type="binding site" evidence="6">
    <location>
        <position position="298"/>
    </location>
    <ligand>
        <name>Zn(2+)</name>
        <dbReference type="ChEBI" id="CHEBI:29105"/>
    </ligand>
</feature>
<dbReference type="EMBL" id="FQXQ01000002">
    <property type="protein sequence ID" value="SHH58246.1"/>
    <property type="molecule type" value="Genomic_DNA"/>
</dbReference>
<feature type="binding site" evidence="6">
    <location>
        <position position="492"/>
    </location>
    <ligand>
        <name>Zn(2+)</name>
        <dbReference type="ChEBI" id="CHEBI:29105"/>
    </ligand>
</feature>
<keyword evidence="5 6" id="KW-0472">Membrane</keyword>
<evidence type="ECO:0000256" key="5">
    <source>
        <dbReference type="ARBA" id="ARBA00023136"/>
    </source>
</evidence>
<reference evidence="8" key="1">
    <citation type="submission" date="2016-11" db="EMBL/GenBank/DDBJ databases">
        <authorList>
            <person name="Varghese N."/>
            <person name="Submissions S."/>
        </authorList>
    </citation>
    <scope>NUCLEOTIDE SEQUENCE [LARGE SCALE GENOMIC DNA]</scope>
    <source>
        <strain evidence="8">DSM 100572</strain>
    </source>
</reference>
<dbReference type="GO" id="GO:0008270">
    <property type="term" value="F:zinc ion binding"/>
    <property type="evidence" value="ECO:0007669"/>
    <property type="project" value="UniProtKB-UniRule"/>
</dbReference>
<evidence type="ECO:0000256" key="3">
    <source>
        <dbReference type="ARBA" id="ARBA00022723"/>
    </source>
</evidence>
<dbReference type="STRING" id="1195760.SAMN05444281_1046"/>
<accession>A0A1M5U5X3</accession>
<comment type="function">
    <text evidence="6">Part of an energy-coupled inorganic carbon pump.</text>
</comment>
<evidence type="ECO:0000256" key="2">
    <source>
        <dbReference type="ARBA" id="ARBA00022475"/>
    </source>
</evidence>
<keyword evidence="2 6" id="KW-1003">Cell membrane</keyword>
<dbReference type="InterPro" id="IPR018752">
    <property type="entry name" value="DabA"/>
</dbReference>
<feature type="binding site" evidence="6">
    <location>
        <position position="477"/>
    </location>
    <ligand>
        <name>Zn(2+)</name>
        <dbReference type="ChEBI" id="CHEBI:29105"/>
    </ligand>
</feature>
<dbReference type="GO" id="GO:0005886">
    <property type="term" value="C:plasma membrane"/>
    <property type="evidence" value="ECO:0007669"/>
    <property type="project" value="UniProtKB-SubCell"/>
</dbReference>
<evidence type="ECO:0000256" key="1">
    <source>
        <dbReference type="ARBA" id="ARBA00022448"/>
    </source>
</evidence>
<comment type="subcellular location">
    <subcellularLocation>
        <location evidence="6">Cell membrane</location>
        <topology evidence="6">Peripheral membrane protein</topology>
    </subcellularLocation>
</comment>
<keyword evidence="8" id="KW-1185">Reference proteome</keyword>
<name>A0A1M5U5X3_9FLAO</name>
<keyword evidence="1 6" id="KW-0813">Transport</keyword>
<comment type="similarity">
    <text evidence="6">Belongs to the inorganic carbon transporter (TC 9.A.2) DabA family.</text>
</comment>